<feature type="signal peptide" evidence="1">
    <location>
        <begin position="1"/>
        <end position="22"/>
    </location>
</feature>
<sequence>MKKLFLTAIASLGMAFSAPALAQEEAATAPNAEAGAKDLEAFTKMFQNMFEKDETPIDPALLSKGERVAAAVVPKGSYRKIMAETFKKVVEPMMEGMDQIPLSVIATFAGVDEDDITLKEGANLADMMAIIDPYYKQRNRTMMTKLSDIMIDLSDDIEPSIRKGMAKAYARRFSADELESVAQFFETESGAKFAGESLAIFASPEVMSASMEMMPQFMERFFGAMEEITTGSGDIPPPRKLEDLSDAERNTLSELMGVDPNEMTGSATDGLAELAEEMAEDVDEEAAWNQRENWTAADRAAVEKAEAQYDAAFDRFFDAEEKAKEKAKKRLKKDGP</sequence>
<keyword evidence="1" id="KW-0732">Signal</keyword>
<evidence type="ECO:0000259" key="2">
    <source>
        <dbReference type="Pfam" id="PF09832"/>
    </source>
</evidence>
<accession>A0A6H2DMF5</accession>
<organism evidence="3 4">
    <name type="scientific">Parasphingorhabdus halotolerans</name>
    <dbReference type="NCBI Taxonomy" id="2725558"/>
    <lineage>
        <taxon>Bacteria</taxon>
        <taxon>Pseudomonadati</taxon>
        <taxon>Pseudomonadota</taxon>
        <taxon>Alphaproteobacteria</taxon>
        <taxon>Sphingomonadales</taxon>
        <taxon>Sphingomonadaceae</taxon>
        <taxon>Parasphingorhabdus</taxon>
    </lineage>
</organism>
<dbReference type="AlphaFoldDB" id="A0A6H2DMF5"/>
<gene>
    <name evidence="3" type="ORF">HF685_11635</name>
</gene>
<dbReference type="EMBL" id="CP051217">
    <property type="protein sequence ID" value="QJB69849.1"/>
    <property type="molecule type" value="Genomic_DNA"/>
</dbReference>
<keyword evidence="4" id="KW-1185">Reference proteome</keyword>
<reference evidence="3 4" key="1">
    <citation type="submission" date="2020-04" db="EMBL/GenBank/DDBJ databases">
        <title>Genome sequence for Sphingorhabdus sp. strain M1.</title>
        <authorList>
            <person name="Park S.-J."/>
        </authorList>
    </citation>
    <scope>NUCLEOTIDE SEQUENCE [LARGE SCALE GENOMIC DNA]</scope>
    <source>
        <strain evidence="3 4">JK6</strain>
    </source>
</reference>
<evidence type="ECO:0000313" key="4">
    <source>
        <dbReference type="Proteomes" id="UP000501600"/>
    </source>
</evidence>
<dbReference type="Proteomes" id="UP000501600">
    <property type="component" value="Chromosome"/>
</dbReference>
<dbReference type="RefSeq" id="WP_168820118.1">
    <property type="nucleotide sequence ID" value="NZ_CP051217.1"/>
</dbReference>
<dbReference type="KEGG" id="phao:HF685_11635"/>
<proteinExistence type="predicted"/>
<name>A0A6H2DMF5_9SPHN</name>
<dbReference type="Pfam" id="PF09832">
    <property type="entry name" value="DUF2059"/>
    <property type="match status" value="1"/>
</dbReference>
<dbReference type="InterPro" id="IPR018637">
    <property type="entry name" value="DUF2059"/>
</dbReference>
<feature type="chain" id="PRO_5026137181" evidence="1">
    <location>
        <begin position="23"/>
        <end position="336"/>
    </location>
</feature>
<feature type="domain" description="DUF2059" evidence="2">
    <location>
        <begin position="161"/>
        <end position="219"/>
    </location>
</feature>
<protein>
    <submittedName>
        <fullName evidence="3">DUF2059 domain-containing protein</fullName>
    </submittedName>
</protein>
<evidence type="ECO:0000313" key="3">
    <source>
        <dbReference type="EMBL" id="QJB69849.1"/>
    </source>
</evidence>
<evidence type="ECO:0000256" key="1">
    <source>
        <dbReference type="SAM" id="SignalP"/>
    </source>
</evidence>